<name>A0A512BNW6_9HYPH</name>
<dbReference type="Pfam" id="PF20339">
    <property type="entry name" value="DUF6634"/>
    <property type="match status" value="1"/>
</dbReference>
<proteinExistence type="predicted"/>
<dbReference type="InterPro" id="IPR046574">
    <property type="entry name" value="DUF6634"/>
</dbReference>
<reference evidence="1 2" key="1">
    <citation type="submission" date="2019-07" db="EMBL/GenBank/DDBJ databases">
        <title>Whole genome shotgun sequence of Microvirga aerophila NBRC 106136.</title>
        <authorList>
            <person name="Hosoyama A."/>
            <person name="Uohara A."/>
            <person name="Ohji S."/>
            <person name="Ichikawa N."/>
        </authorList>
    </citation>
    <scope>NUCLEOTIDE SEQUENCE [LARGE SCALE GENOMIC DNA]</scope>
    <source>
        <strain evidence="1 2">NBRC 106136</strain>
    </source>
</reference>
<evidence type="ECO:0000313" key="2">
    <source>
        <dbReference type="Proteomes" id="UP000321085"/>
    </source>
</evidence>
<dbReference type="OrthoDB" id="7870532at2"/>
<organism evidence="1 2">
    <name type="scientific">Microvirga aerophila</name>
    <dbReference type="NCBI Taxonomy" id="670291"/>
    <lineage>
        <taxon>Bacteria</taxon>
        <taxon>Pseudomonadati</taxon>
        <taxon>Pseudomonadota</taxon>
        <taxon>Alphaproteobacteria</taxon>
        <taxon>Hyphomicrobiales</taxon>
        <taxon>Methylobacteriaceae</taxon>
        <taxon>Microvirga</taxon>
    </lineage>
</organism>
<accession>A0A512BNW6</accession>
<dbReference type="RefSeq" id="WP_114186130.1">
    <property type="nucleotide sequence ID" value="NZ_BJYU01000015.1"/>
</dbReference>
<comment type="caution">
    <text evidence="1">The sequence shown here is derived from an EMBL/GenBank/DDBJ whole genome shotgun (WGS) entry which is preliminary data.</text>
</comment>
<gene>
    <name evidence="1" type="ORF">MAE02_13520</name>
</gene>
<keyword evidence="2" id="KW-1185">Reference proteome</keyword>
<dbReference type="EMBL" id="BJYU01000015">
    <property type="protein sequence ID" value="GEO13656.1"/>
    <property type="molecule type" value="Genomic_DNA"/>
</dbReference>
<dbReference type="AlphaFoldDB" id="A0A512BNW6"/>
<dbReference type="Proteomes" id="UP000321085">
    <property type="component" value="Unassembled WGS sequence"/>
</dbReference>
<evidence type="ECO:0000313" key="1">
    <source>
        <dbReference type="EMBL" id="GEO13656.1"/>
    </source>
</evidence>
<protein>
    <submittedName>
        <fullName evidence="1">Uncharacterized protein</fullName>
    </submittedName>
</protein>
<sequence length="115" mass="12766">MFVILKDRILGRDAVARLIDGLEHLSAVLRAIQDGRGPTAQELAEAPILNNWSIEIKSTPSLRIMADSTDDLFLPKGETLREMPDLWIFAEQQGWVRGLAGWYRLGSPLAPISPS</sequence>